<proteinExistence type="inferred from homology"/>
<dbReference type="InterPro" id="IPR036942">
    <property type="entry name" value="Beta-barrel_TonB_sf"/>
</dbReference>
<dbReference type="InterPro" id="IPR041700">
    <property type="entry name" value="OMP_b-brl_3"/>
</dbReference>
<evidence type="ECO:0000313" key="11">
    <source>
        <dbReference type="EMBL" id="MFC3877413.1"/>
    </source>
</evidence>
<keyword evidence="3 7" id="KW-1134">Transmembrane beta strand</keyword>
<reference evidence="12" key="1">
    <citation type="journal article" date="2019" name="Int. J. Syst. Evol. Microbiol.">
        <title>The Global Catalogue of Microorganisms (GCM) 10K type strain sequencing project: providing services to taxonomists for standard genome sequencing and annotation.</title>
        <authorList>
            <consortium name="The Broad Institute Genomics Platform"/>
            <consortium name="The Broad Institute Genome Sequencing Center for Infectious Disease"/>
            <person name="Wu L."/>
            <person name="Ma J."/>
        </authorList>
    </citation>
    <scope>NUCLEOTIDE SEQUENCE [LARGE SCALE GENOMIC DNA]</scope>
    <source>
        <strain evidence="12">CECT 8979</strain>
    </source>
</reference>
<keyword evidence="5 7" id="KW-0472">Membrane</keyword>
<dbReference type="PROSITE" id="PS52016">
    <property type="entry name" value="TONB_DEPENDENT_REC_3"/>
    <property type="match status" value="1"/>
</dbReference>
<evidence type="ECO:0000259" key="9">
    <source>
        <dbReference type="Pfam" id="PF07715"/>
    </source>
</evidence>
<evidence type="ECO:0000256" key="5">
    <source>
        <dbReference type="ARBA" id="ARBA00023136"/>
    </source>
</evidence>
<dbReference type="Gene3D" id="2.40.170.20">
    <property type="entry name" value="TonB-dependent receptor, beta-barrel domain"/>
    <property type="match status" value="1"/>
</dbReference>
<feature type="domain" description="Outer membrane protein beta-barrel" evidence="10">
    <location>
        <begin position="446"/>
        <end position="621"/>
    </location>
</feature>
<keyword evidence="4 7" id="KW-0812">Transmembrane</keyword>
<keyword evidence="6 7" id="KW-0998">Cell outer membrane</keyword>
<evidence type="ECO:0000256" key="2">
    <source>
        <dbReference type="ARBA" id="ARBA00022448"/>
    </source>
</evidence>
<dbReference type="PANTHER" id="PTHR30069">
    <property type="entry name" value="TONB-DEPENDENT OUTER MEMBRANE RECEPTOR"/>
    <property type="match status" value="1"/>
</dbReference>
<sequence length="642" mass="71671">MNKTKMFCILAIGMLSAGFAQTETDSTTVETLDEVVITDSRFDLKRENSGKVITKITSKDLEKLQGQNIAEIIGRTAGIEINGVRSNAGQNLSYFVRGGRNRQVLVMIDGVQVTDPSQIANDYDLRLLNADQVESIEILKGASSTLYGTGAATAVINITLKKSAKEPIAISLRSVLGTNQNQEDADYRIEDFRNSVTLNGQLGKFNYLASFGHQFTDGLSAIADGTESDAFNSHNGHLKLGYTFSNAFTLNTYGSFDKFKTEFDDSFGFMDADNRSTSNQFRVGVSPELTYNKGSFKINASYSEIERDIESGFPSQFNAKSFVADAFNRYKFNDKFYTVLGVNVQENEMESFSIPFGASEFNQDIDPETANFSIIDPYVNVVYVSDFGLNINAGARLNNHSEYGSHLVYSLNPSYTLDTDFGYLKFLSSYSTAFITPSLFQLFEPSFGTPDLEPEENQTFEVGASISLDDVARFSVVYFNRNEEQFIDFVDTGNFVFQYQNVAEEFTASGMEFVGELKLAKGLKLNTNFTYTKVDESLDLRIPELMANARLDYQLTDRTLLSLTGQYNDERNDAYFDASTFTSQSVILDSYNLVDLYVSHKILDSKMTVFANVSNLFNSDYEELFGFSTRGRNVSLGFNLKL</sequence>
<evidence type="ECO:0000313" key="12">
    <source>
        <dbReference type="Proteomes" id="UP001595812"/>
    </source>
</evidence>
<evidence type="ECO:0000256" key="8">
    <source>
        <dbReference type="SAM" id="SignalP"/>
    </source>
</evidence>
<dbReference type="Proteomes" id="UP001595812">
    <property type="component" value="Unassembled WGS sequence"/>
</dbReference>
<name>A0ABV8AHS1_9FLAO</name>
<dbReference type="InterPro" id="IPR039426">
    <property type="entry name" value="TonB-dep_rcpt-like"/>
</dbReference>
<dbReference type="InterPro" id="IPR012910">
    <property type="entry name" value="Plug_dom"/>
</dbReference>
<comment type="caution">
    <text evidence="11">The sequence shown here is derived from an EMBL/GenBank/DDBJ whole genome shotgun (WGS) entry which is preliminary data.</text>
</comment>
<keyword evidence="2 7" id="KW-0813">Transport</keyword>
<dbReference type="Pfam" id="PF07715">
    <property type="entry name" value="Plug"/>
    <property type="match status" value="1"/>
</dbReference>
<feature type="chain" id="PRO_5045534407" evidence="8">
    <location>
        <begin position="23"/>
        <end position="642"/>
    </location>
</feature>
<dbReference type="PANTHER" id="PTHR30069:SF50">
    <property type="entry name" value="TONB-DEPENDENT RECEPTOR HI_1217-RELATED"/>
    <property type="match status" value="1"/>
</dbReference>
<dbReference type="CDD" id="cd01347">
    <property type="entry name" value="ligand_gated_channel"/>
    <property type="match status" value="1"/>
</dbReference>
<evidence type="ECO:0000256" key="1">
    <source>
        <dbReference type="ARBA" id="ARBA00004571"/>
    </source>
</evidence>
<comment type="similarity">
    <text evidence="7">Belongs to the TonB-dependent receptor family.</text>
</comment>
<comment type="subcellular location">
    <subcellularLocation>
        <location evidence="1 7">Cell outer membrane</location>
        <topology evidence="1 7">Multi-pass membrane protein</topology>
    </subcellularLocation>
</comment>
<keyword evidence="8" id="KW-0732">Signal</keyword>
<dbReference type="SUPFAM" id="SSF56935">
    <property type="entry name" value="Porins"/>
    <property type="match status" value="1"/>
</dbReference>
<keyword evidence="11" id="KW-0675">Receptor</keyword>
<feature type="domain" description="TonB-dependent receptor plug" evidence="9">
    <location>
        <begin position="48"/>
        <end position="154"/>
    </location>
</feature>
<organism evidence="11 12">
    <name type="scientific">Winogradskyella maritima</name>
    <dbReference type="NCBI Taxonomy" id="1517766"/>
    <lineage>
        <taxon>Bacteria</taxon>
        <taxon>Pseudomonadati</taxon>
        <taxon>Bacteroidota</taxon>
        <taxon>Flavobacteriia</taxon>
        <taxon>Flavobacteriales</taxon>
        <taxon>Flavobacteriaceae</taxon>
        <taxon>Winogradskyella</taxon>
    </lineage>
</organism>
<dbReference type="EMBL" id="JBHSAT010000004">
    <property type="protein sequence ID" value="MFC3877413.1"/>
    <property type="molecule type" value="Genomic_DNA"/>
</dbReference>
<evidence type="ECO:0000256" key="7">
    <source>
        <dbReference type="PROSITE-ProRule" id="PRU01360"/>
    </source>
</evidence>
<accession>A0ABV8AHS1</accession>
<gene>
    <name evidence="11" type="ORF">ACFOSX_09235</name>
</gene>
<keyword evidence="12" id="KW-1185">Reference proteome</keyword>
<protein>
    <submittedName>
        <fullName evidence="11">TonB-dependent receptor plug domain-containing protein</fullName>
    </submittedName>
</protein>
<evidence type="ECO:0000259" key="10">
    <source>
        <dbReference type="Pfam" id="PF14905"/>
    </source>
</evidence>
<evidence type="ECO:0000256" key="4">
    <source>
        <dbReference type="ARBA" id="ARBA00022692"/>
    </source>
</evidence>
<feature type="signal peptide" evidence="8">
    <location>
        <begin position="1"/>
        <end position="22"/>
    </location>
</feature>
<evidence type="ECO:0000256" key="3">
    <source>
        <dbReference type="ARBA" id="ARBA00022452"/>
    </source>
</evidence>
<dbReference type="InterPro" id="IPR037066">
    <property type="entry name" value="Plug_dom_sf"/>
</dbReference>
<evidence type="ECO:0000256" key="6">
    <source>
        <dbReference type="ARBA" id="ARBA00023237"/>
    </source>
</evidence>
<dbReference type="Pfam" id="PF14905">
    <property type="entry name" value="OMP_b-brl_3"/>
    <property type="match status" value="1"/>
</dbReference>
<dbReference type="Gene3D" id="2.170.130.10">
    <property type="entry name" value="TonB-dependent receptor, plug domain"/>
    <property type="match status" value="1"/>
</dbReference>